<feature type="signal peptide" evidence="2">
    <location>
        <begin position="1"/>
        <end position="46"/>
    </location>
</feature>
<organism evidence="3 4">
    <name type="scientific">Massarina eburnea CBS 473.64</name>
    <dbReference type="NCBI Taxonomy" id="1395130"/>
    <lineage>
        <taxon>Eukaryota</taxon>
        <taxon>Fungi</taxon>
        <taxon>Dikarya</taxon>
        <taxon>Ascomycota</taxon>
        <taxon>Pezizomycotina</taxon>
        <taxon>Dothideomycetes</taxon>
        <taxon>Pleosporomycetidae</taxon>
        <taxon>Pleosporales</taxon>
        <taxon>Massarineae</taxon>
        <taxon>Massarinaceae</taxon>
        <taxon>Massarina</taxon>
    </lineage>
</organism>
<feature type="region of interest" description="Disordered" evidence="1">
    <location>
        <begin position="139"/>
        <end position="181"/>
    </location>
</feature>
<evidence type="ECO:0008006" key="5">
    <source>
        <dbReference type="Google" id="ProtNLM"/>
    </source>
</evidence>
<dbReference type="EMBL" id="MU006781">
    <property type="protein sequence ID" value="KAF2642587.1"/>
    <property type="molecule type" value="Genomic_DNA"/>
</dbReference>
<sequence length="181" mass="20066">MKSRQGTFERLRQAAGEASGGLSGCCIKQALLLLSLLLLLHHAVLPSTVCFADLTSLASRPFTVGPGMQLPRLSVIAAPGHVMPYRNNTESTRPMPPFSPAKQQTALVSCCRRLHEPNCREPPPLLLLDARTCASFRTAVHTASRSDDRRKQPQEERDMRHLQQWAQCDESRGSRPSSLKR</sequence>
<dbReference type="AlphaFoldDB" id="A0A6A6S5R0"/>
<evidence type="ECO:0000313" key="3">
    <source>
        <dbReference type="EMBL" id="KAF2642587.1"/>
    </source>
</evidence>
<evidence type="ECO:0000313" key="4">
    <source>
        <dbReference type="Proteomes" id="UP000799753"/>
    </source>
</evidence>
<feature type="compositionally biased region" description="Basic and acidic residues" evidence="1">
    <location>
        <begin position="144"/>
        <end position="161"/>
    </location>
</feature>
<keyword evidence="4" id="KW-1185">Reference proteome</keyword>
<keyword evidence="2" id="KW-0732">Signal</keyword>
<name>A0A6A6S5R0_9PLEO</name>
<proteinExistence type="predicted"/>
<dbReference type="Proteomes" id="UP000799753">
    <property type="component" value="Unassembled WGS sequence"/>
</dbReference>
<feature type="chain" id="PRO_5025599661" description="Transmembrane protein" evidence="2">
    <location>
        <begin position="47"/>
        <end position="181"/>
    </location>
</feature>
<evidence type="ECO:0000256" key="2">
    <source>
        <dbReference type="SAM" id="SignalP"/>
    </source>
</evidence>
<evidence type="ECO:0000256" key="1">
    <source>
        <dbReference type="SAM" id="MobiDB-lite"/>
    </source>
</evidence>
<gene>
    <name evidence="3" type="ORF">P280DRAFT_268649</name>
</gene>
<accession>A0A6A6S5R0</accession>
<reference evidence="3" key="1">
    <citation type="journal article" date="2020" name="Stud. Mycol.">
        <title>101 Dothideomycetes genomes: a test case for predicting lifestyles and emergence of pathogens.</title>
        <authorList>
            <person name="Haridas S."/>
            <person name="Albert R."/>
            <person name="Binder M."/>
            <person name="Bloem J."/>
            <person name="Labutti K."/>
            <person name="Salamov A."/>
            <person name="Andreopoulos B."/>
            <person name="Baker S."/>
            <person name="Barry K."/>
            <person name="Bills G."/>
            <person name="Bluhm B."/>
            <person name="Cannon C."/>
            <person name="Castanera R."/>
            <person name="Culley D."/>
            <person name="Daum C."/>
            <person name="Ezra D."/>
            <person name="Gonzalez J."/>
            <person name="Henrissat B."/>
            <person name="Kuo A."/>
            <person name="Liang C."/>
            <person name="Lipzen A."/>
            <person name="Lutzoni F."/>
            <person name="Magnuson J."/>
            <person name="Mondo S."/>
            <person name="Nolan M."/>
            <person name="Ohm R."/>
            <person name="Pangilinan J."/>
            <person name="Park H.-J."/>
            <person name="Ramirez L."/>
            <person name="Alfaro M."/>
            <person name="Sun H."/>
            <person name="Tritt A."/>
            <person name="Yoshinaga Y."/>
            <person name="Zwiers L.-H."/>
            <person name="Turgeon B."/>
            <person name="Goodwin S."/>
            <person name="Spatafora J."/>
            <person name="Crous P."/>
            <person name="Grigoriev I."/>
        </authorList>
    </citation>
    <scope>NUCLEOTIDE SEQUENCE</scope>
    <source>
        <strain evidence="3">CBS 473.64</strain>
    </source>
</reference>
<protein>
    <recommendedName>
        <fullName evidence="5">Transmembrane protein</fullName>
    </recommendedName>
</protein>